<accession>A0A0A1SX48</accession>
<keyword evidence="2" id="KW-1185">Reference proteome</keyword>
<gene>
    <name evidence="1" type="ORF">VHEMI05110</name>
</gene>
<protein>
    <submittedName>
        <fullName evidence="1">Uncharacterized protein</fullName>
    </submittedName>
</protein>
<proteinExistence type="predicted"/>
<dbReference type="STRING" id="1531966.A0A0A1SX48"/>
<dbReference type="HOGENOM" id="CLU_1112046_0_0_1"/>
<sequence length="305" mass="34383">MSTSLPPYEIRGWDTGDDDFDMSIRRNGVGFTISVSPYSFINSPHTRQLFDLNFNKIRAGEDDEPEVWEYSEFIADNFILEVLTLAPPITHTGKLTLADLKARGSFTGEYRVADEQPVSGSLVPRVIEQMEPQKEWDMRLVQDLFPLFSAADVEVPYTDGCNIHNIHPRKVFVNGKPFFYKSCWSPYDAVDEVQKYCRIAASGLSILELRTSRLFGIVADSYGQTKGLLYHWIHMYDIGTLASFIDQNAVLIDFEGGTTRGWVDHEKGGSVDGDLQGLERIADFILTGDSHPLGQESDVEYGEFD</sequence>
<evidence type="ECO:0000313" key="2">
    <source>
        <dbReference type="Proteomes" id="UP000039046"/>
    </source>
</evidence>
<dbReference type="Proteomes" id="UP000039046">
    <property type="component" value="Unassembled WGS sequence"/>
</dbReference>
<organism evidence="1 2">
    <name type="scientific">[Torrubiella] hemipterigena</name>
    <dbReference type="NCBI Taxonomy" id="1531966"/>
    <lineage>
        <taxon>Eukaryota</taxon>
        <taxon>Fungi</taxon>
        <taxon>Dikarya</taxon>
        <taxon>Ascomycota</taxon>
        <taxon>Pezizomycotina</taxon>
        <taxon>Sordariomycetes</taxon>
        <taxon>Hypocreomycetidae</taxon>
        <taxon>Hypocreales</taxon>
        <taxon>Clavicipitaceae</taxon>
        <taxon>Clavicipitaceae incertae sedis</taxon>
        <taxon>'Torrubiella' clade</taxon>
    </lineage>
</organism>
<reference evidence="1 2" key="1">
    <citation type="journal article" date="2015" name="Genome Announc.">
        <title>Draft Genome Sequence and Gene Annotation of the Entomopathogenic Fungus Verticillium hemipterigenum.</title>
        <authorList>
            <person name="Horn F."/>
            <person name="Habel A."/>
            <person name="Scharf D.H."/>
            <person name="Dworschak J."/>
            <person name="Brakhage A.A."/>
            <person name="Guthke R."/>
            <person name="Hertweck C."/>
            <person name="Linde J."/>
        </authorList>
    </citation>
    <scope>NUCLEOTIDE SEQUENCE [LARGE SCALE GENOMIC DNA]</scope>
</reference>
<name>A0A0A1SX48_9HYPO</name>
<dbReference type="EMBL" id="CDHN01000002">
    <property type="protein sequence ID" value="CEJ89256.1"/>
    <property type="molecule type" value="Genomic_DNA"/>
</dbReference>
<dbReference type="OrthoDB" id="4062651at2759"/>
<dbReference type="AlphaFoldDB" id="A0A0A1SX48"/>
<evidence type="ECO:0000313" key="1">
    <source>
        <dbReference type="EMBL" id="CEJ89256.1"/>
    </source>
</evidence>